<dbReference type="NCBIfam" id="TIGR03988">
    <property type="entry name" value="antisig_RsrA"/>
    <property type="match status" value="1"/>
</dbReference>
<keyword evidence="3" id="KW-1185">Reference proteome</keyword>
<evidence type="ECO:0000313" key="2">
    <source>
        <dbReference type="EMBL" id="MTB95258.1"/>
    </source>
</evidence>
<gene>
    <name evidence="2" type="primary">rsrA</name>
    <name evidence="2" type="ORF">GGQ22_09180</name>
</gene>
<comment type="caution">
    <text evidence="2">The sequence shown here is derived from an EMBL/GenBank/DDBJ whole genome shotgun (WGS) entry which is preliminary data.</text>
</comment>
<organism evidence="2 3">
    <name type="scientific">Nocardioides marmotae</name>
    <dbReference type="NCBI Taxonomy" id="2663857"/>
    <lineage>
        <taxon>Bacteria</taxon>
        <taxon>Bacillati</taxon>
        <taxon>Actinomycetota</taxon>
        <taxon>Actinomycetes</taxon>
        <taxon>Propionibacteriales</taxon>
        <taxon>Nocardioidaceae</taxon>
        <taxon>Nocardioides</taxon>
    </lineage>
</organism>
<feature type="domain" description="Putative zinc-finger" evidence="1">
    <location>
        <begin position="15"/>
        <end position="48"/>
    </location>
</feature>
<reference evidence="2 3" key="1">
    <citation type="submission" date="2019-10" db="EMBL/GenBank/DDBJ databases">
        <title>Nocardioides novel species isolated from the excrement of Marmot.</title>
        <authorList>
            <person name="Zhang G."/>
        </authorList>
    </citation>
    <scope>NUCLEOTIDE SEQUENCE [LARGE SCALE GENOMIC DNA]</scope>
    <source>
        <strain evidence="3">zg-579</strain>
    </source>
</reference>
<dbReference type="Proteomes" id="UP000433406">
    <property type="component" value="Unassembled WGS sequence"/>
</dbReference>
<dbReference type="RefSeq" id="WP_154613180.1">
    <property type="nucleotide sequence ID" value="NZ_CP053660.1"/>
</dbReference>
<sequence length="92" mass="10645">MDESRTHQHVDPQQCADYLEQIVYFIDNELAEADCAAVRVHLDTCNPCLEKYDLERTVKQVVARSCSEPAPAELRERVMLRIREVQVRITEG</sequence>
<evidence type="ECO:0000259" key="1">
    <source>
        <dbReference type="Pfam" id="PF13490"/>
    </source>
</evidence>
<dbReference type="InterPro" id="IPR024020">
    <property type="entry name" value="Anit_sigma_mycothiol_RsrA"/>
</dbReference>
<name>A0A6I3JAX0_9ACTN</name>
<dbReference type="EMBL" id="WLCI01000008">
    <property type="protein sequence ID" value="MTB95258.1"/>
    <property type="molecule type" value="Genomic_DNA"/>
</dbReference>
<protein>
    <submittedName>
        <fullName evidence="2">Mycothiol system anti-sigma-R factor</fullName>
    </submittedName>
</protein>
<accession>A0A6I3JAX0</accession>
<dbReference type="Pfam" id="PF13490">
    <property type="entry name" value="zf-HC2"/>
    <property type="match status" value="1"/>
</dbReference>
<dbReference type="InterPro" id="IPR027383">
    <property type="entry name" value="Znf_put"/>
</dbReference>
<evidence type="ECO:0000313" key="3">
    <source>
        <dbReference type="Proteomes" id="UP000433406"/>
    </source>
</evidence>
<proteinExistence type="predicted"/>
<dbReference type="AlphaFoldDB" id="A0A6I3JAX0"/>